<evidence type="ECO:0000256" key="2">
    <source>
        <dbReference type="ARBA" id="ARBA00023002"/>
    </source>
</evidence>
<dbReference type="Gene3D" id="3.40.50.720">
    <property type="entry name" value="NAD(P)-binding Rossmann-like Domain"/>
    <property type="match status" value="1"/>
</dbReference>
<evidence type="ECO:0000256" key="1">
    <source>
        <dbReference type="ARBA" id="ARBA00006484"/>
    </source>
</evidence>
<dbReference type="SUPFAM" id="SSF51735">
    <property type="entry name" value="NAD(P)-binding Rossmann-fold domains"/>
    <property type="match status" value="1"/>
</dbReference>
<keyword evidence="2 4" id="KW-0560">Oxidoreductase</keyword>
<proteinExistence type="inferred from homology"/>
<dbReference type="Proteomes" id="UP000188729">
    <property type="component" value="Unassembled WGS sequence"/>
</dbReference>
<organism evidence="4 5">
    <name type="scientific">Sphingomonas jeddahensis</name>
    <dbReference type="NCBI Taxonomy" id="1915074"/>
    <lineage>
        <taxon>Bacteria</taxon>
        <taxon>Pseudomonadati</taxon>
        <taxon>Pseudomonadota</taxon>
        <taxon>Alphaproteobacteria</taxon>
        <taxon>Sphingomonadales</taxon>
        <taxon>Sphingomonadaceae</taxon>
        <taxon>Sphingomonas</taxon>
    </lineage>
</organism>
<sequence>MAGPQALFDLSGKVALITGGSRGLGREMALAFADAGADVIVSSRKADACGAVVAEVQAKGRRAAAIPAHAGKWDEMDTLADAAWDTFGRLDILVANAGMGPLVPSHEVSEALFDSVVGLNFKGPFRLMANVAHRMAQGDGGAILATSSIASLRPTPQVVPYAGAKAALNAMVSSMAHEYGPKVRINAIAAGPFLTDISKAWTEEARERTNSASGRPGRPEEIVTSALYLASPASSFVTGTVIRCDGGC</sequence>
<dbReference type="FunFam" id="3.40.50.720:FF:000084">
    <property type="entry name" value="Short-chain dehydrogenase reductase"/>
    <property type="match status" value="1"/>
</dbReference>
<dbReference type="PANTHER" id="PTHR43639">
    <property type="entry name" value="OXIDOREDUCTASE, SHORT-CHAIN DEHYDROGENASE/REDUCTASE FAMILY (AFU_ORTHOLOGUE AFUA_5G02870)"/>
    <property type="match status" value="1"/>
</dbReference>
<evidence type="ECO:0000256" key="3">
    <source>
        <dbReference type="RuleBase" id="RU000363"/>
    </source>
</evidence>
<dbReference type="Pfam" id="PF00106">
    <property type="entry name" value="adh_short"/>
    <property type="match status" value="1"/>
</dbReference>
<evidence type="ECO:0000313" key="5">
    <source>
        <dbReference type="Proteomes" id="UP000188729"/>
    </source>
</evidence>
<dbReference type="AlphaFoldDB" id="A0A1V2EUX3"/>
<dbReference type="GO" id="GO:0047936">
    <property type="term" value="F:glucose 1-dehydrogenase [NAD(P)+] activity"/>
    <property type="evidence" value="ECO:0007669"/>
    <property type="project" value="UniProtKB-EC"/>
</dbReference>
<comment type="similarity">
    <text evidence="1 3">Belongs to the short-chain dehydrogenases/reductases (SDR) family.</text>
</comment>
<dbReference type="STRING" id="1915074.SPHI_18960"/>
<evidence type="ECO:0000313" key="4">
    <source>
        <dbReference type="EMBL" id="ONF95969.1"/>
    </source>
</evidence>
<name>A0A1V2EUX3_9SPHN</name>
<dbReference type="RefSeq" id="WP_076744661.1">
    <property type="nucleotide sequence ID" value="NZ_MPSB01000007.1"/>
</dbReference>
<dbReference type="PRINTS" id="PR00081">
    <property type="entry name" value="GDHRDH"/>
</dbReference>
<dbReference type="InterPro" id="IPR020904">
    <property type="entry name" value="Sc_DH/Rdtase_CS"/>
</dbReference>
<dbReference type="OrthoDB" id="9789398at2"/>
<dbReference type="PROSITE" id="PS00061">
    <property type="entry name" value="ADH_SHORT"/>
    <property type="match status" value="1"/>
</dbReference>
<dbReference type="InterPro" id="IPR036291">
    <property type="entry name" value="NAD(P)-bd_dom_sf"/>
</dbReference>
<dbReference type="PANTHER" id="PTHR43639:SF1">
    <property type="entry name" value="SHORT-CHAIN DEHYDROGENASE_REDUCTASE FAMILY PROTEIN"/>
    <property type="match status" value="1"/>
</dbReference>
<dbReference type="CDD" id="cd05233">
    <property type="entry name" value="SDR_c"/>
    <property type="match status" value="1"/>
</dbReference>
<reference evidence="4 5" key="1">
    <citation type="submission" date="2016-11" db="EMBL/GenBank/DDBJ databases">
        <title>Genome sequence of Sphingomonas jeddahensis G39.</title>
        <authorList>
            <person name="Poehlein A."/>
            <person name="Wuebbeler J.H."/>
            <person name="Steinbuechel A."/>
            <person name="Daniel R."/>
        </authorList>
    </citation>
    <scope>NUCLEOTIDE SEQUENCE [LARGE SCALE GENOMIC DNA]</scope>
    <source>
        <strain evidence="4 5">G39</strain>
    </source>
</reference>
<dbReference type="EMBL" id="MPSB01000007">
    <property type="protein sequence ID" value="ONF95969.1"/>
    <property type="molecule type" value="Genomic_DNA"/>
</dbReference>
<dbReference type="InterPro" id="IPR002347">
    <property type="entry name" value="SDR_fam"/>
</dbReference>
<dbReference type="NCBIfam" id="NF005559">
    <property type="entry name" value="PRK07231.1"/>
    <property type="match status" value="1"/>
</dbReference>
<accession>A0A1V2EUX3</accession>
<gene>
    <name evidence="4" type="ORF">SPHI_18960</name>
</gene>
<comment type="caution">
    <text evidence="4">The sequence shown here is derived from an EMBL/GenBank/DDBJ whole genome shotgun (WGS) entry which is preliminary data.</text>
</comment>
<dbReference type="EC" id="1.1.1.47" evidence="4"/>
<keyword evidence="5" id="KW-1185">Reference proteome</keyword>
<dbReference type="PRINTS" id="PR00080">
    <property type="entry name" value="SDRFAMILY"/>
</dbReference>
<protein>
    <submittedName>
        <fullName evidence="4">Glucose 1-dehydrogenase</fullName>
        <ecNumber evidence="4">1.1.1.47</ecNumber>
    </submittedName>
</protein>